<evidence type="ECO:0000256" key="1">
    <source>
        <dbReference type="SAM" id="MobiDB-lite"/>
    </source>
</evidence>
<sequence>MAKFLGGFAICMASLGCLTFALSQSIQVIDFGQDADEGSGEISYTDAAVTSQKSFYTPSQTHHFSQTASAQSEDASSVAVLDSFVSVKSSFSEPVRISFEAQPIFSTPFLFESMNSVTKHEYTSSSIHADNVNTPVVSSEFLQLSSSLSSSLNSTLHAGARDMFGVSSIYLHSFSVPKSEQQNLATSQRESERVSIASNITNLGTPFTSRAMEIFSSEMNLQTLRLSNNNIDATTSTQFDPLTHEHNLNKVSIQPTRTLVDNERSTSLLFNYEETVLSAVFLSSISENLFTSFEASTSHFASFKPEMHSSDPALVQTPYLTPIEMAFLTDTSIPASHILETLLTSSFVETINASELLSTRHLFPTSSEYHLRQTKLSSSTIQQSLSVVSVQTTSVVFRDETSMELYSQLKENFSLPVSQPLIPGSYSTSLESDSSFIRSSAPGLYSHNASFISLDRSPILTSIEITPSLEAPLPTSQSLEMSTLKLLETVNLQDSVTASQFIMITPTLSFLGHNGSSNFEPLTSNTSMPNVSLSSVDSSLPVDLSDTLHSTEAQKSSNNMLDATFRVNFTAPEEISSIITSSVAHGVAVSLIEIGVSNSMGLDSLDESFSNFPVPVVTTEFSATSSHFVMITPTLSLMDNYVSSSFVSFTSGTSSLSTRVSSASPPLSSLHVIDAVVTNTTGVLHLTSSFVRSTPASLTSGVFTISSSVSPYLPLTSADVNLQLTPILQRSTLTTNYESGTVDTTAKSIIFNKSLEHSSQYDQDVFITTTSFTALNVSPTKAYLVPTIESRTRFYETSGMVSPSVTPTTTVLIPVVAEMTDVTFVFSFTVNELCSTLRQVPYSRRFKKSLTRLLLHVSKLKSKSGIKIRIGEAQCSMTPHLISVSFYEVDVHSLTQAINSTYPFYGDKQKYFSQPIEIRFSVESKSFVVTITGFEKMKVFSQSASKAGIFGMNTAVIAIAACLCVILVCVGSCVFFREMYLKSRSDCLEVSSRLSPRLSVVKIKTKAAQLTHNSGLYEGSKIGIDNPALCSSVYNDLEMTEVHLGDTDEDDNWSYYNPYDGEYSSIGYDLNMEFDGLGATRNVFGNINSAFSLSSIDDDIENYSANSVRTETSKESRKPMSPSNTGNYGLVIGLLGYNKQHEQRMKQEESKQSFSPQGQQPLRGQKKPQNMQRTNGQSVNLEENIYAVPIKYPRKKSKKRPSLRTMVSTQPIMPETSLSMPPQIQRKPSPVPPPRRQKRTARSNQGQRSAQARETVQRTQSRDNMQSTGQVNHSFMGDEGYAAISGSTLSFHF</sequence>
<feature type="region of interest" description="Disordered" evidence="1">
    <location>
        <begin position="1192"/>
        <end position="1274"/>
    </location>
</feature>
<dbReference type="EMBL" id="BMAT01002136">
    <property type="protein sequence ID" value="GFR99857.1"/>
    <property type="molecule type" value="Genomic_DNA"/>
</dbReference>
<evidence type="ECO:0000313" key="5">
    <source>
        <dbReference type="Proteomes" id="UP000762676"/>
    </source>
</evidence>
<evidence type="ECO:0000313" key="4">
    <source>
        <dbReference type="EMBL" id="GFR99857.1"/>
    </source>
</evidence>
<feature type="compositionally biased region" description="Basic residues" evidence="1">
    <location>
        <begin position="1192"/>
        <end position="1202"/>
    </location>
</feature>
<proteinExistence type="predicted"/>
<keyword evidence="2" id="KW-0812">Transmembrane</keyword>
<keyword evidence="2" id="KW-1133">Transmembrane helix</keyword>
<comment type="caution">
    <text evidence="4">The sequence shown here is derived from an EMBL/GenBank/DDBJ whole genome shotgun (WGS) entry which is preliminary data.</text>
</comment>
<feature type="signal peptide" evidence="3">
    <location>
        <begin position="1"/>
        <end position="23"/>
    </location>
</feature>
<dbReference type="Proteomes" id="UP000762676">
    <property type="component" value="Unassembled WGS sequence"/>
</dbReference>
<evidence type="ECO:0008006" key="6">
    <source>
        <dbReference type="Google" id="ProtNLM"/>
    </source>
</evidence>
<feature type="compositionally biased region" description="Polar residues" evidence="1">
    <location>
        <begin position="1242"/>
        <end position="1273"/>
    </location>
</feature>
<keyword evidence="3" id="KW-0732">Signal</keyword>
<feature type="region of interest" description="Disordered" evidence="1">
    <location>
        <begin position="1107"/>
        <end position="1127"/>
    </location>
</feature>
<organism evidence="4 5">
    <name type="scientific">Elysia marginata</name>
    <dbReference type="NCBI Taxonomy" id="1093978"/>
    <lineage>
        <taxon>Eukaryota</taxon>
        <taxon>Metazoa</taxon>
        <taxon>Spiralia</taxon>
        <taxon>Lophotrochozoa</taxon>
        <taxon>Mollusca</taxon>
        <taxon>Gastropoda</taxon>
        <taxon>Heterobranchia</taxon>
        <taxon>Euthyneura</taxon>
        <taxon>Panpulmonata</taxon>
        <taxon>Sacoglossa</taxon>
        <taxon>Placobranchoidea</taxon>
        <taxon>Plakobranchidae</taxon>
        <taxon>Elysia</taxon>
    </lineage>
</organism>
<keyword evidence="5" id="KW-1185">Reference proteome</keyword>
<feature type="compositionally biased region" description="Polar residues" evidence="1">
    <location>
        <begin position="1205"/>
        <end position="1222"/>
    </location>
</feature>
<reference evidence="4 5" key="1">
    <citation type="journal article" date="2021" name="Elife">
        <title>Chloroplast acquisition without the gene transfer in kleptoplastic sea slugs, Plakobranchus ocellatus.</title>
        <authorList>
            <person name="Maeda T."/>
            <person name="Takahashi S."/>
            <person name="Yoshida T."/>
            <person name="Shimamura S."/>
            <person name="Takaki Y."/>
            <person name="Nagai Y."/>
            <person name="Toyoda A."/>
            <person name="Suzuki Y."/>
            <person name="Arimoto A."/>
            <person name="Ishii H."/>
            <person name="Satoh N."/>
            <person name="Nishiyama T."/>
            <person name="Hasebe M."/>
            <person name="Maruyama T."/>
            <person name="Minagawa J."/>
            <person name="Obokata J."/>
            <person name="Shigenobu S."/>
        </authorList>
    </citation>
    <scope>NUCLEOTIDE SEQUENCE [LARGE SCALE GENOMIC DNA]</scope>
</reference>
<accession>A0AAV4HR48</accession>
<feature type="region of interest" description="Disordered" evidence="1">
    <location>
        <begin position="1141"/>
        <end position="1180"/>
    </location>
</feature>
<keyword evidence="2" id="KW-0472">Membrane</keyword>
<evidence type="ECO:0000256" key="2">
    <source>
        <dbReference type="SAM" id="Phobius"/>
    </source>
</evidence>
<feature type="compositionally biased region" description="Polar residues" evidence="1">
    <location>
        <begin position="1152"/>
        <end position="1180"/>
    </location>
</feature>
<name>A0AAV4HR48_9GAST</name>
<feature type="compositionally biased region" description="Basic and acidic residues" evidence="1">
    <location>
        <begin position="1141"/>
        <end position="1151"/>
    </location>
</feature>
<feature type="chain" id="PRO_5043819981" description="SEA domain-containing protein" evidence="3">
    <location>
        <begin position="24"/>
        <end position="1293"/>
    </location>
</feature>
<dbReference type="PROSITE" id="PS51257">
    <property type="entry name" value="PROKAR_LIPOPROTEIN"/>
    <property type="match status" value="1"/>
</dbReference>
<feature type="transmembrane region" description="Helical" evidence="2">
    <location>
        <begin position="955"/>
        <end position="976"/>
    </location>
</feature>
<evidence type="ECO:0000256" key="3">
    <source>
        <dbReference type="SAM" id="SignalP"/>
    </source>
</evidence>
<protein>
    <recommendedName>
        <fullName evidence="6">SEA domain-containing protein</fullName>
    </recommendedName>
</protein>
<gene>
    <name evidence="4" type="ORF">ElyMa_001056700</name>
</gene>